<reference evidence="3" key="1">
    <citation type="journal article" date="2005" name="Nature">
        <title>The map-based sequence of the rice genome.</title>
        <authorList>
            <consortium name="International rice genome sequencing project (IRGSP)"/>
            <person name="Matsumoto T."/>
            <person name="Wu J."/>
            <person name="Kanamori H."/>
            <person name="Katayose Y."/>
            <person name="Fujisawa M."/>
            <person name="Namiki N."/>
            <person name="Mizuno H."/>
            <person name="Yamamoto K."/>
            <person name="Antonio B.A."/>
            <person name="Baba T."/>
            <person name="Sakata K."/>
            <person name="Nagamura Y."/>
            <person name="Aoki H."/>
            <person name="Arikawa K."/>
            <person name="Arita K."/>
            <person name="Bito T."/>
            <person name="Chiden Y."/>
            <person name="Fujitsuka N."/>
            <person name="Fukunaka R."/>
            <person name="Hamada M."/>
            <person name="Harada C."/>
            <person name="Hayashi A."/>
            <person name="Hijishita S."/>
            <person name="Honda M."/>
            <person name="Hosokawa S."/>
            <person name="Ichikawa Y."/>
            <person name="Idonuma A."/>
            <person name="Iijima M."/>
            <person name="Ikeda M."/>
            <person name="Ikeno M."/>
            <person name="Ito K."/>
            <person name="Ito S."/>
            <person name="Ito T."/>
            <person name="Ito Y."/>
            <person name="Ito Y."/>
            <person name="Iwabuchi A."/>
            <person name="Kamiya K."/>
            <person name="Karasawa W."/>
            <person name="Kurita K."/>
            <person name="Katagiri S."/>
            <person name="Kikuta A."/>
            <person name="Kobayashi H."/>
            <person name="Kobayashi N."/>
            <person name="Machita K."/>
            <person name="Maehara T."/>
            <person name="Masukawa M."/>
            <person name="Mizubayashi T."/>
            <person name="Mukai Y."/>
            <person name="Nagasaki H."/>
            <person name="Nagata Y."/>
            <person name="Naito S."/>
            <person name="Nakashima M."/>
            <person name="Nakama Y."/>
            <person name="Nakamichi Y."/>
            <person name="Nakamura M."/>
            <person name="Meguro A."/>
            <person name="Negishi M."/>
            <person name="Ohta I."/>
            <person name="Ohta T."/>
            <person name="Okamoto M."/>
            <person name="Ono N."/>
            <person name="Saji S."/>
            <person name="Sakaguchi M."/>
            <person name="Sakai K."/>
            <person name="Shibata M."/>
            <person name="Shimokawa T."/>
            <person name="Song J."/>
            <person name="Takazaki Y."/>
            <person name="Terasawa K."/>
            <person name="Tsugane M."/>
            <person name="Tsuji K."/>
            <person name="Ueda S."/>
            <person name="Waki K."/>
            <person name="Yamagata H."/>
            <person name="Yamamoto M."/>
            <person name="Yamamoto S."/>
            <person name="Yamane H."/>
            <person name="Yoshiki S."/>
            <person name="Yoshihara R."/>
            <person name="Yukawa K."/>
            <person name="Zhong H."/>
            <person name="Yano M."/>
            <person name="Yuan Q."/>
            <person name="Ouyang S."/>
            <person name="Liu J."/>
            <person name="Jones K.M."/>
            <person name="Gansberger K."/>
            <person name="Moffat K."/>
            <person name="Hill J."/>
            <person name="Bera J."/>
            <person name="Fadrosh D."/>
            <person name="Jin S."/>
            <person name="Johri S."/>
            <person name="Kim M."/>
            <person name="Overton L."/>
            <person name="Reardon M."/>
            <person name="Tsitrin T."/>
            <person name="Vuong H."/>
            <person name="Weaver B."/>
            <person name="Ciecko A."/>
            <person name="Tallon L."/>
            <person name="Jackson J."/>
            <person name="Pai G."/>
            <person name="Aken S.V."/>
            <person name="Utterback T."/>
            <person name="Reidmuller S."/>
            <person name="Feldblyum T."/>
            <person name="Hsiao J."/>
            <person name="Zismann V."/>
            <person name="Iobst S."/>
            <person name="de Vazeille A.R."/>
            <person name="Buell C.R."/>
            <person name="Ying K."/>
            <person name="Li Y."/>
            <person name="Lu T."/>
            <person name="Huang Y."/>
            <person name="Zhao Q."/>
            <person name="Feng Q."/>
            <person name="Zhang L."/>
            <person name="Zhu J."/>
            <person name="Weng Q."/>
            <person name="Mu J."/>
            <person name="Lu Y."/>
            <person name="Fan D."/>
            <person name="Liu Y."/>
            <person name="Guan J."/>
            <person name="Zhang Y."/>
            <person name="Yu S."/>
            <person name="Liu X."/>
            <person name="Zhang Y."/>
            <person name="Hong G."/>
            <person name="Han B."/>
            <person name="Choisne N."/>
            <person name="Demange N."/>
            <person name="Orjeda G."/>
            <person name="Samain S."/>
            <person name="Cattolico L."/>
            <person name="Pelletier E."/>
            <person name="Couloux A."/>
            <person name="Segurens B."/>
            <person name="Wincker P."/>
            <person name="D'Hont A."/>
            <person name="Scarpelli C."/>
            <person name="Weissenbach J."/>
            <person name="Salanoubat M."/>
            <person name="Quetier F."/>
            <person name="Yu Y."/>
            <person name="Kim H.R."/>
            <person name="Rambo T."/>
            <person name="Currie J."/>
            <person name="Collura K."/>
            <person name="Luo M."/>
            <person name="Yang T."/>
            <person name="Ammiraju J.S.S."/>
            <person name="Engler F."/>
            <person name="Soderlund C."/>
            <person name="Wing R.A."/>
            <person name="Palmer L.E."/>
            <person name="de la Bastide M."/>
            <person name="Spiegel L."/>
            <person name="Nascimento L."/>
            <person name="Zutavern T."/>
            <person name="O'Shaughnessy A."/>
            <person name="Dike S."/>
            <person name="Dedhia N."/>
            <person name="Preston R."/>
            <person name="Balija V."/>
            <person name="McCombie W.R."/>
            <person name="Chow T."/>
            <person name="Chen H."/>
            <person name="Chung M."/>
            <person name="Chen C."/>
            <person name="Shaw J."/>
            <person name="Wu H."/>
            <person name="Hsiao K."/>
            <person name="Chao Y."/>
            <person name="Chu M."/>
            <person name="Cheng C."/>
            <person name="Hour A."/>
            <person name="Lee P."/>
            <person name="Lin S."/>
            <person name="Lin Y."/>
            <person name="Liou J."/>
            <person name="Liu S."/>
            <person name="Hsing Y."/>
            <person name="Raghuvanshi S."/>
            <person name="Mohanty A."/>
            <person name="Bharti A.K."/>
            <person name="Gaur A."/>
            <person name="Gupta V."/>
            <person name="Kumar D."/>
            <person name="Ravi V."/>
            <person name="Vij S."/>
            <person name="Kapur A."/>
            <person name="Khurana P."/>
            <person name="Khurana P."/>
            <person name="Khurana J.P."/>
            <person name="Tyagi A.K."/>
            <person name="Gaikwad K."/>
            <person name="Singh A."/>
            <person name="Dalal V."/>
            <person name="Srivastava S."/>
            <person name="Dixit A."/>
            <person name="Pal A.K."/>
            <person name="Ghazi I.A."/>
            <person name="Yadav M."/>
            <person name="Pandit A."/>
            <person name="Bhargava A."/>
            <person name="Sureshbabu K."/>
            <person name="Batra K."/>
            <person name="Sharma T.R."/>
            <person name="Mohapatra T."/>
            <person name="Singh N.K."/>
            <person name="Messing J."/>
            <person name="Nelson A.B."/>
            <person name="Fuks G."/>
            <person name="Kavchok S."/>
            <person name="Keizer G."/>
            <person name="Linton E."/>
            <person name="Llaca V."/>
            <person name="Song R."/>
            <person name="Tanyolac B."/>
            <person name="Young S."/>
            <person name="Ho-Il K."/>
            <person name="Hahn J.H."/>
            <person name="Sangsakoo G."/>
            <person name="Vanavichit A."/>
            <person name="de Mattos Luiz.A.T."/>
            <person name="Zimmer P.D."/>
            <person name="Malone G."/>
            <person name="Dellagostin O."/>
            <person name="de Oliveira A.C."/>
            <person name="Bevan M."/>
            <person name="Bancroft I."/>
            <person name="Minx P."/>
            <person name="Cordum H."/>
            <person name="Wilson R."/>
            <person name="Cheng Z."/>
            <person name="Jin W."/>
            <person name="Jiang J."/>
            <person name="Leong S.A."/>
            <person name="Iwama H."/>
            <person name="Gojobori T."/>
            <person name="Itoh T."/>
            <person name="Niimura Y."/>
            <person name="Fujii Y."/>
            <person name="Habara T."/>
            <person name="Sakai H."/>
            <person name="Sato Y."/>
            <person name="Wilson G."/>
            <person name="Kumar K."/>
            <person name="McCouch S."/>
            <person name="Juretic N."/>
            <person name="Hoen D."/>
            <person name="Wright S."/>
            <person name="Bruskiewich R."/>
            <person name="Bureau T."/>
            <person name="Miyao A."/>
            <person name="Hirochika H."/>
            <person name="Nishikawa T."/>
            <person name="Kadowaki K."/>
            <person name="Sugiura M."/>
            <person name="Burr B."/>
            <person name="Sasaki T."/>
        </authorList>
    </citation>
    <scope>NUCLEOTIDE SEQUENCE [LARGE SCALE GENOMIC DNA]</scope>
    <source>
        <strain evidence="3">cv. Nipponbare</strain>
    </source>
</reference>
<reference evidence="2 3" key="2">
    <citation type="journal article" date="2013" name="Plant Cell Physiol.">
        <title>Rice Annotation Project Database (RAP-DB): an integrative and interactive database for rice genomics.</title>
        <authorList>
            <person name="Sakai H."/>
            <person name="Lee S.S."/>
            <person name="Tanaka T."/>
            <person name="Numa H."/>
            <person name="Kim J."/>
            <person name="Kawahara Y."/>
            <person name="Wakimoto H."/>
            <person name="Yang C.C."/>
            <person name="Iwamoto M."/>
            <person name="Abe T."/>
            <person name="Yamada Y."/>
            <person name="Muto A."/>
            <person name="Inokuchi H."/>
            <person name="Ikemura T."/>
            <person name="Matsumoto T."/>
            <person name="Sasaki T."/>
            <person name="Itoh T."/>
        </authorList>
    </citation>
    <scope>NUCLEOTIDE SEQUENCE [LARGE SCALE GENOMIC DNA]</scope>
    <source>
        <strain evidence="3">cv. Nipponbare</strain>
    </source>
</reference>
<dbReference type="Proteomes" id="UP000059680">
    <property type="component" value="Chromosome 5"/>
</dbReference>
<feature type="compositionally biased region" description="Polar residues" evidence="1">
    <location>
        <begin position="1"/>
        <end position="10"/>
    </location>
</feature>
<evidence type="ECO:0000256" key="1">
    <source>
        <dbReference type="SAM" id="MobiDB-lite"/>
    </source>
</evidence>
<dbReference type="InParanoid" id="A0A0N7KKG6"/>
<evidence type="ECO:0000313" key="3">
    <source>
        <dbReference type="Proteomes" id="UP000059680"/>
    </source>
</evidence>
<dbReference type="EMBL" id="AP014961">
    <property type="protein sequence ID" value="BAS93161.1"/>
    <property type="molecule type" value="Genomic_DNA"/>
</dbReference>
<proteinExistence type="predicted"/>
<sequence>MCRRTTSPGSYRSAAVRQRHMNAPTRSNRELTARRSGGACDLSAAISLAPKKKTWCAYASVGESTSLPGLGRGVYSTWSRVTVGGHRAVSTSRSHTGRTVGAPCTPRANSVSAVRNCTIPEPSAMQWHMCIPNTKPPHASRVTCVVRMHVITIICY</sequence>
<keyword evidence="3" id="KW-1185">Reference proteome</keyword>
<gene>
    <name evidence="2" type="ordered locus">Os05g0290000</name>
    <name evidence="2" type="ORF">OSNPB_050290000</name>
</gene>
<protein>
    <submittedName>
        <fullName evidence="2">Os05g0290000 protein</fullName>
    </submittedName>
</protein>
<accession>A0A0N7KKG6</accession>
<dbReference type="PaxDb" id="39947-A0A0N7KKG6"/>
<feature type="region of interest" description="Disordered" evidence="1">
    <location>
        <begin position="1"/>
        <end position="34"/>
    </location>
</feature>
<organism evidence="2 3">
    <name type="scientific">Oryza sativa subsp. japonica</name>
    <name type="common">Rice</name>
    <dbReference type="NCBI Taxonomy" id="39947"/>
    <lineage>
        <taxon>Eukaryota</taxon>
        <taxon>Viridiplantae</taxon>
        <taxon>Streptophyta</taxon>
        <taxon>Embryophyta</taxon>
        <taxon>Tracheophyta</taxon>
        <taxon>Spermatophyta</taxon>
        <taxon>Magnoliopsida</taxon>
        <taxon>Liliopsida</taxon>
        <taxon>Poales</taxon>
        <taxon>Poaceae</taxon>
        <taxon>BOP clade</taxon>
        <taxon>Oryzoideae</taxon>
        <taxon>Oryzeae</taxon>
        <taxon>Oryzinae</taxon>
        <taxon>Oryza</taxon>
        <taxon>Oryza sativa</taxon>
    </lineage>
</organism>
<dbReference type="Gramene" id="Os05t0290000-00">
    <property type="protein sequence ID" value="Os05t0290000-00"/>
    <property type="gene ID" value="Os05g0290000"/>
</dbReference>
<dbReference type="FunCoup" id="A0A0N7KKG6">
    <property type="interactions" value="181"/>
</dbReference>
<reference evidence="2 3" key="3">
    <citation type="journal article" date="2013" name="Rice">
        <title>Improvement of the Oryza sativa Nipponbare reference genome using next generation sequence and optical map data.</title>
        <authorList>
            <person name="Kawahara Y."/>
            <person name="de la Bastide M."/>
            <person name="Hamilton J.P."/>
            <person name="Kanamori H."/>
            <person name="McCombie W.R."/>
            <person name="Ouyang S."/>
            <person name="Schwartz D.C."/>
            <person name="Tanaka T."/>
            <person name="Wu J."/>
            <person name="Zhou S."/>
            <person name="Childs K.L."/>
            <person name="Davidson R.M."/>
            <person name="Lin H."/>
            <person name="Quesada-Ocampo L."/>
            <person name="Vaillancourt B."/>
            <person name="Sakai H."/>
            <person name="Lee S.S."/>
            <person name="Kim J."/>
            <person name="Numa H."/>
            <person name="Itoh T."/>
            <person name="Buell C.R."/>
            <person name="Matsumoto T."/>
        </authorList>
    </citation>
    <scope>NUCLEOTIDE SEQUENCE [LARGE SCALE GENOMIC DNA]</scope>
    <source>
        <strain evidence="3">cv. Nipponbare</strain>
    </source>
</reference>
<evidence type="ECO:0000313" key="2">
    <source>
        <dbReference type="EMBL" id="BAS93161.1"/>
    </source>
</evidence>
<dbReference type="AlphaFoldDB" id="A0A0N7KKG6"/>
<name>A0A0N7KKG6_ORYSJ</name>